<keyword evidence="2" id="KW-1185">Reference proteome</keyword>
<dbReference type="PANTHER" id="PTHR30348">
    <property type="entry name" value="UNCHARACTERIZED PROTEIN YECE"/>
    <property type="match status" value="1"/>
</dbReference>
<dbReference type="RefSeq" id="WP_203910932.1">
    <property type="nucleotide sequence ID" value="NZ_BONY01000033.1"/>
</dbReference>
<dbReference type="AlphaFoldDB" id="A0A8J3QCY9"/>
<comment type="caution">
    <text evidence="1">The sequence shown here is derived from an EMBL/GenBank/DDBJ whole genome shotgun (WGS) entry which is preliminary data.</text>
</comment>
<accession>A0A8J3QCY9</accession>
<name>A0A8J3QCY9_9ACTN</name>
<sequence>MGEILIGTSSWADKLLLASGWYPPGVNTAAARLAYYGRRYQVVEVDTTYYAIPAVEVTESWVAHSPESFVFDIKAFSIFSGHTTKAANLPQDLRPAGAHSEEQLRRRDLSVGAYDELWSRFKESLEPLAVKGKLGVILLQFPHWFKHGEREQRRIIDSALRCQPFRAAVELRHSSWFTAQTAERTLAMLAEHDITYCCVDMPQGHETSVPPILIATADTAMVRFHGHSKLWATGNKQEQFRYAYGDDELAAWAVRLRELSHEADRLHVLMNNCCAGQAQTDAAKLAELLGLPWSHEVCGGSAG</sequence>
<evidence type="ECO:0000313" key="1">
    <source>
        <dbReference type="EMBL" id="GIH07131.1"/>
    </source>
</evidence>
<dbReference type="EMBL" id="BONY01000033">
    <property type="protein sequence ID" value="GIH07131.1"/>
    <property type="molecule type" value="Genomic_DNA"/>
</dbReference>
<evidence type="ECO:0008006" key="3">
    <source>
        <dbReference type="Google" id="ProtNLM"/>
    </source>
</evidence>
<dbReference type="SUPFAM" id="SSF117396">
    <property type="entry name" value="TM1631-like"/>
    <property type="match status" value="1"/>
</dbReference>
<dbReference type="Pfam" id="PF01904">
    <property type="entry name" value="DUF72"/>
    <property type="match status" value="1"/>
</dbReference>
<dbReference type="InterPro" id="IPR002763">
    <property type="entry name" value="DUF72"/>
</dbReference>
<dbReference type="PANTHER" id="PTHR30348:SF13">
    <property type="entry name" value="UPF0759 PROTEIN YUNF"/>
    <property type="match status" value="1"/>
</dbReference>
<dbReference type="Proteomes" id="UP000612899">
    <property type="component" value="Unassembled WGS sequence"/>
</dbReference>
<dbReference type="InterPro" id="IPR036520">
    <property type="entry name" value="UPF0759_sf"/>
</dbReference>
<gene>
    <name evidence="1" type="ORF">Rhe02_51980</name>
</gene>
<protein>
    <recommendedName>
        <fullName evidence="3">DUF72 domain-containing protein</fullName>
    </recommendedName>
</protein>
<proteinExistence type="predicted"/>
<organism evidence="1 2">
    <name type="scientific">Rhizocola hellebori</name>
    <dbReference type="NCBI Taxonomy" id="1392758"/>
    <lineage>
        <taxon>Bacteria</taxon>
        <taxon>Bacillati</taxon>
        <taxon>Actinomycetota</taxon>
        <taxon>Actinomycetes</taxon>
        <taxon>Micromonosporales</taxon>
        <taxon>Micromonosporaceae</taxon>
        <taxon>Rhizocola</taxon>
    </lineage>
</organism>
<evidence type="ECO:0000313" key="2">
    <source>
        <dbReference type="Proteomes" id="UP000612899"/>
    </source>
</evidence>
<reference evidence="1" key="1">
    <citation type="submission" date="2021-01" db="EMBL/GenBank/DDBJ databases">
        <title>Whole genome shotgun sequence of Rhizocola hellebori NBRC 109834.</title>
        <authorList>
            <person name="Komaki H."/>
            <person name="Tamura T."/>
        </authorList>
    </citation>
    <scope>NUCLEOTIDE SEQUENCE</scope>
    <source>
        <strain evidence="1">NBRC 109834</strain>
    </source>
</reference>
<dbReference type="Gene3D" id="3.20.20.410">
    <property type="entry name" value="Protein of unknown function UPF0759"/>
    <property type="match status" value="1"/>
</dbReference>